<dbReference type="PANTHER" id="PTHR21075:SF0">
    <property type="entry name" value="ANAEROBIC RIBONUCLEOSIDE-TRIPHOSPHATE REDUCTASE"/>
    <property type="match status" value="1"/>
</dbReference>
<evidence type="ECO:0000313" key="5">
    <source>
        <dbReference type="EMBL" id="MBF4437070.1"/>
    </source>
</evidence>
<dbReference type="EC" id="1.17.4.2" evidence="5"/>
<feature type="non-terminal residue" evidence="5">
    <location>
        <position position="1"/>
    </location>
</feature>
<feature type="domain" description="ATP-cone" evidence="4">
    <location>
        <begin position="1"/>
        <end position="66"/>
    </location>
</feature>
<comment type="caution">
    <text evidence="5">The sequence shown here is derived from an EMBL/GenBank/DDBJ whole genome shotgun (WGS) entry which is preliminary data.</text>
</comment>
<feature type="non-terminal residue" evidence="5">
    <location>
        <position position="115"/>
    </location>
</feature>
<evidence type="ECO:0000256" key="2">
    <source>
        <dbReference type="ARBA" id="ARBA00022840"/>
    </source>
</evidence>
<dbReference type="GO" id="GO:0009265">
    <property type="term" value="P:2'-deoxyribonucleotide biosynthetic process"/>
    <property type="evidence" value="ECO:0007669"/>
    <property type="project" value="TreeGrafter"/>
</dbReference>
<proteinExistence type="predicted"/>
<keyword evidence="5" id="KW-0560">Oxidoreductase</keyword>
<gene>
    <name evidence="5" type="ORF">ERJ77_21790</name>
</gene>
<dbReference type="GO" id="GO:0004748">
    <property type="term" value="F:ribonucleoside-diphosphate reductase activity, thioredoxin disulfide as acceptor"/>
    <property type="evidence" value="ECO:0007669"/>
    <property type="project" value="TreeGrafter"/>
</dbReference>
<evidence type="ECO:0000256" key="1">
    <source>
        <dbReference type="ARBA" id="ARBA00022741"/>
    </source>
</evidence>
<keyword evidence="2 3" id="KW-0067">ATP-binding</keyword>
<accession>A0AAW4BHH1</accession>
<dbReference type="EMBL" id="SCLC01000597">
    <property type="protein sequence ID" value="MBF4437070.1"/>
    <property type="molecule type" value="Genomic_DNA"/>
</dbReference>
<name>A0AAW4BHH1_VIBAN</name>
<evidence type="ECO:0000259" key="4">
    <source>
        <dbReference type="PROSITE" id="PS51161"/>
    </source>
</evidence>
<dbReference type="PANTHER" id="PTHR21075">
    <property type="entry name" value="ANAEROBIC RIBONUCLEOSIDE-TRIPHOSPHATE REDUCTASE"/>
    <property type="match status" value="1"/>
</dbReference>
<sequence>AAANSINSTNNKLGEIISANVCEKMNGLVEINISEIQKLVEKELMHIDEDVARAYIEYRHDRDVQREKASALSAEISGLIEQSNADLLNENANKDSKVIPTQRDLLAGIISKHYA</sequence>
<dbReference type="Proteomes" id="UP000786185">
    <property type="component" value="Unassembled WGS sequence"/>
</dbReference>
<organism evidence="5 6">
    <name type="scientific">Vibrio anguillarum</name>
    <name type="common">Listonella anguillarum</name>
    <dbReference type="NCBI Taxonomy" id="55601"/>
    <lineage>
        <taxon>Bacteria</taxon>
        <taxon>Pseudomonadati</taxon>
        <taxon>Pseudomonadota</taxon>
        <taxon>Gammaproteobacteria</taxon>
        <taxon>Vibrionales</taxon>
        <taxon>Vibrionaceae</taxon>
        <taxon>Vibrio</taxon>
    </lineage>
</organism>
<dbReference type="GO" id="GO:0005524">
    <property type="term" value="F:ATP binding"/>
    <property type="evidence" value="ECO:0007669"/>
    <property type="project" value="UniProtKB-UniRule"/>
</dbReference>
<evidence type="ECO:0000313" key="6">
    <source>
        <dbReference type="Proteomes" id="UP000786185"/>
    </source>
</evidence>
<reference evidence="5" key="1">
    <citation type="journal article" date="2021" name="PeerJ">
        <title>Analysis of 44 Vibrio anguillarum genomes reveals high genetic diversity.</title>
        <authorList>
            <person name="Hansen M.J."/>
            <person name="Dalsgaard I."/>
        </authorList>
    </citation>
    <scope>NUCLEOTIDE SEQUENCE</scope>
    <source>
        <strain evidence="5">850617-1/1</strain>
    </source>
</reference>
<dbReference type="PROSITE" id="PS51161">
    <property type="entry name" value="ATP_CONE"/>
    <property type="match status" value="1"/>
</dbReference>
<dbReference type="InterPro" id="IPR005144">
    <property type="entry name" value="ATP-cone_dom"/>
</dbReference>
<dbReference type="Pfam" id="PF03477">
    <property type="entry name" value="ATP-cone"/>
    <property type="match status" value="1"/>
</dbReference>
<protein>
    <submittedName>
        <fullName evidence="5">Anaerobic ribonucleoside-triphosphate reductase</fullName>
        <ecNumber evidence="5">1.17.4.2</ecNumber>
    </submittedName>
</protein>
<keyword evidence="1 3" id="KW-0547">Nucleotide-binding</keyword>
<dbReference type="GO" id="GO:0031250">
    <property type="term" value="C:anaerobic ribonucleoside-triphosphate reductase complex"/>
    <property type="evidence" value="ECO:0007669"/>
    <property type="project" value="TreeGrafter"/>
</dbReference>
<evidence type="ECO:0000256" key="3">
    <source>
        <dbReference type="PROSITE-ProRule" id="PRU00492"/>
    </source>
</evidence>
<dbReference type="GO" id="GO:0008998">
    <property type="term" value="F:ribonucleoside-triphosphate reductase (thioredoxin) activity"/>
    <property type="evidence" value="ECO:0007669"/>
    <property type="project" value="UniProtKB-EC"/>
</dbReference>
<dbReference type="AlphaFoldDB" id="A0AAW4BHH1"/>